<dbReference type="InterPro" id="IPR032154">
    <property type="entry name" value="Coatomer_g_Cpla"/>
</dbReference>
<dbReference type="Gene3D" id="1.25.10.10">
    <property type="entry name" value="Leucine-rich Repeat Variant"/>
    <property type="match status" value="2"/>
</dbReference>
<evidence type="ECO:0000256" key="8">
    <source>
        <dbReference type="ARBA" id="ARBA00023034"/>
    </source>
</evidence>
<dbReference type="InterPro" id="IPR011989">
    <property type="entry name" value="ARM-like"/>
</dbReference>
<dbReference type="FunCoup" id="A0A0V0QM43">
    <property type="interactions" value="504"/>
</dbReference>
<dbReference type="InterPro" id="IPR016024">
    <property type="entry name" value="ARM-type_fold"/>
</dbReference>
<comment type="subcellular location">
    <subcellularLocation>
        <location evidence="11">Cytoplasm</location>
    </subcellularLocation>
    <subcellularLocation>
        <location evidence="1 11">Golgi apparatus membrane</location>
        <topology evidence="1 11">Peripheral membrane protein</topology>
        <orientation evidence="1 11">Cytoplasmic side</orientation>
    </subcellularLocation>
    <subcellularLocation>
        <location evidence="11">Cytoplasmic vesicle</location>
        <location evidence="11">COPI-coated vesicle membrane</location>
        <topology evidence="11">Peripheral membrane protein</topology>
        <orientation evidence="11">Cytoplasmic side</orientation>
    </subcellularLocation>
</comment>
<comment type="caution">
    <text evidence="15">The sequence shown here is derived from an EMBL/GenBank/DDBJ whole genome shotgun (WGS) entry which is preliminary data.</text>
</comment>
<protein>
    <recommendedName>
        <fullName evidence="11">Coatomer subunit gamma</fullName>
    </recommendedName>
</protein>
<evidence type="ECO:0000256" key="3">
    <source>
        <dbReference type="ARBA" id="ARBA00022448"/>
    </source>
</evidence>
<dbReference type="SUPFAM" id="SSF49348">
    <property type="entry name" value="Clathrin adaptor appendage domain"/>
    <property type="match status" value="1"/>
</dbReference>
<accession>A0A0V0QM43</accession>
<gene>
    <name evidence="15" type="ORF">PPERSA_10225</name>
</gene>
<feature type="domain" description="Coatomer gamma subunit appendage Ig-like subdomain" evidence="13">
    <location>
        <begin position="652"/>
        <end position="796"/>
    </location>
</feature>
<evidence type="ECO:0000256" key="1">
    <source>
        <dbReference type="ARBA" id="ARBA00004255"/>
    </source>
</evidence>
<sequence length="916" mass="105409">MSGTLSQIKSLIEQKIKEGGDRKKFQNTDDVLVHIQKSTVLQESKCFNDRQIKVDMCINLLSRLIYLINQGETFSETEGVNLFFSVTKLFQNENKSLRRMIYLMIKEFRLESSMYIVTASLIKDISSKSDLFRMNALRTIPFVLDQSNLVSVERLIKNALFDKQYAISSAALLAGIQLHQDNSEMVKKWQNEVIDKLASKFVNNHFHALILLHEIKKADKNSFTKILVNCLKENFKPLATIQLIRFVKEILQVQQVDEQTEQKMIDFLNRQSHKSNESIVFEACKALCELQHLSNSDLSGVVSVLSMFFQSLNNVNRFMALKIVNKLVSNPIRRTLIQNTQEIEALLANTNKSISSLAVSILLKLCQESNIEKLLGQIYENLADMSDDFKIDILRSIKSLIKSVPKRSKTVLQFLSNCLKAEGTYEFKKQAVDIIEIIVADIPSIKEIALNTLAEYIEDCQFPYLQLQVLSILNKEASKKQAPLKIIRFINNRIHLEDAEIRAAAIGIIGKFGQNYPELRPSMINLLQQTLEDPDEEVRERGNYHLQTLLQENQQEKQLISNLSNINLEQIDQIEKYIQNNYDSAQESTDDSLLDITNVEQYAAENKHLFKDKQQYEKIKQDDFYEEEVQTFPDEDEKQQQKIADSNEKFQQYFDLFKNSSIFAEYGPLRKMSDKINLTEDPDSENLVEVYKFFFDEHIVFEYHVKNNLNDRNLKNVKVEVKFDSENLQEQHSVPVDIIQAEESSNVLIGVARNPEEKIIPTQVQNILHFEVEELNPDGTVATSYEDEFQIDDFSISTNEYFTKAPLEKGKFNLKWEAHSGEVAKSSFLLHYQNTDFTVKEIIKLLGMSVCDGTDQVKVPNKPHLLLLSGTYLNTQQVLVQIMTAYDANKGGCPLKIQVKSDDYELSECITNCIQQ</sequence>
<dbReference type="GO" id="GO:0000139">
    <property type="term" value="C:Golgi membrane"/>
    <property type="evidence" value="ECO:0007669"/>
    <property type="project" value="UniProtKB-SubCell"/>
</dbReference>
<dbReference type="InterPro" id="IPR002553">
    <property type="entry name" value="Clathrin/coatomer_adapt-like_N"/>
</dbReference>
<dbReference type="SUPFAM" id="SSF48371">
    <property type="entry name" value="ARM repeat"/>
    <property type="match status" value="1"/>
</dbReference>
<dbReference type="GO" id="GO:0006886">
    <property type="term" value="P:intracellular protein transport"/>
    <property type="evidence" value="ECO:0007669"/>
    <property type="project" value="InterPro"/>
</dbReference>
<evidence type="ECO:0000256" key="4">
    <source>
        <dbReference type="ARBA" id="ARBA00022490"/>
    </source>
</evidence>
<comment type="similarity">
    <text evidence="2 11">Belongs to the COPG family.</text>
</comment>
<dbReference type="PIRSF" id="PIRSF037093">
    <property type="entry name" value="Coatomer_gamma_subunit"/>
    <property type="match status" value="1"/>
</dbReference>
<evidence type="ECO:0000256" key="10">
    <source>
        <dbReference type="ARBA" id="ARBA00023329"/>
    </source>
</evidence>
<dbReference type="Gene3D" id="3.30.310.10">
    <property type="entry name" value="TATA-Binding Protein"/>
    <property type="match status" value="1"/>
</dbReference>
<evidence type="ECO:0000259" key="12">
    <source>
        <dbReference type="Pfam" id="PF01602"/>
    </source>
</evidence>
<keyword evidence="9 11" id="KW-0472">Membrane</keyword>
<dbReference type="Gene3D" id="2.60.40.1480">
    <property type="entry name" value="Coatomer, gamma subunit, appendage domain"/>
    <property type="match status" value="1"/>
</dbReference>
<dbReference type="Pfam" id="PF16381">
    <property type="entry name" value="Coatomer_g_Cpla"/>
    <property type="match status" value="1"/>
</dbReference>
<keyword evidence="6 11" id="KW-0931">ER-Golgi transport</keyword>
<dbReference type="InterPro" id="IPR012295">
    <property type="entry name" value="TBP_dom_sf"/>
</dbReference>
<proteinExistence type="inferred from homology"/>
<keyword evidence="4 11" id="KW-0963">Cytoplasm</keyword>
<evidence type="ECO:0000256" key="2">
    <source>
        <dbReference type="ARBA" id="ARBA00010720"/>
    </source>
</evidence>
<evidence type="ECO:0000256" key="5">
    <source>
        <dbReference type="ARBA" id="ARBA00022737"/>
    </source>
</evidence>
<keyword evidence="5" id="KW-0677">Repeat</keyword>
<dbReference type="InterPro" id="IPR037067">
    <property type="entry name" value="Coatomer_gsu_app_sf"/>
</dbReference>
<dbReference type="InterPro" id="IPR013040">
    <property type="entry name" value="Coatomer_gsu_app_Ig-like_dom"/>
</dbReference>
<dbReference type="SUPFAM" id="SSF55711">
    <property type="entry name" value="Subdomain of clathrin and coatomer appendage domain"/>
    <property type="match status" value="1"/>
</dbReference>
<dbReference type="GO" id="GO:0009306">
    <property type="term" value="P:protein secretion"/>
    <property type="evidence" value="ECO:0007669"/>
    <property type="project" value="TreeGrafter"/>
</dbReference>
<dbReference type="GO" id="GO:0030126">
    <property type="term" value="C:COPI vesicle coat"/>
    <property type="evidence" value="ECO:0007669"/>
    <property type="project" value="InterPro"/>
</dbReference>
<dbReference type="GO" id="GO:0005793">
    <property type="term" value="C:endoplasmic reticulum-Golgi intermediate compartment"/>
    <property type="evidence" value="ECO:0007669"/>
    <property type="project" value="TreeGrafter"/>
</dbReference>
<dbReference type="EMBL" id="LDAU01000144">
    <property type="protein sequence ID" value="KRX03144.1"/>
    <property type="molecule type" value="Genomic_DNA"/>
</dbReference>
<evidence type="ECO:0000313" key="16">
    <source>
        <dbReference type="Proteomes" id="UP000054937"/>
    </source>
</evidence>
<reference evidence="15 16" key="1">
    <citation type="journal article" date="2015" name="Sci. Rep.">
        <title>Genome of the facultative scuticociliatosis pathogen Pseudocohnilembus persalinus provides insight into its virulence through horizontal gene transfer.</title>
        <authorList>
            <person name="Xiong J."/>
            <person name="Wang G."/>
            <person name="Cheng J."/>
            <person name="Tian M."/>
            <person name="Pan X."/>
            <person name="Warren A."/>
            <person name="Jiang C."/>
            <person name="Yuan D."/>
            <person name="Miao W."/>
        </authorList>
    </citation>
    <scope>NUCLEOTIDE SEQUENCE [LARGE SCALE GENOMIC DNA]</scope>
    <source>
        <strain evidence="15">36N120E</strain>
    </source>
</reference>
<comment type="subunit">
    <text evidence="11">Oligomeric complex.</text>
</comment>
<evidence type="ECO:0000259" key="13">
    <source>
        <dbReference type="Pfam" id="PF08752"/>
    </source>
</evidence>
<dbReference type="GO" id="GO:0006888">
    <property type="term" value="P:endoplasmic reticulum to Golgi vesicle-mediated transport"/>
    <property type="evidence" value="ECO:0007669"/>
    <property type="project" value="TreeGrafter"/>
</dbReference>
<feature type="domain" description="Clathrin/coatomer adaptor adaptin-like N-terminal" evidence="12">
    <location>
        <begin position="37"/>
        <end position="549"/>
    </location>
</feature>
<evidence type="ECO:0000256" key="7">
    <source>
        <dbReference type="ARBA" id="ARBA00022927"/>
    </source>
</evidence>
<dbReference type="OMA" id="DFIEDCE"/>
<keyword evidence="3 11" id="KW-0813">Transport</keyword>
<dbReference type="AlphaFoldDB" id="A0A0V0QM43"/>
<keyword evidence="8 11" id="KW-0333">Golgi apparatus</keyword>
<dbReference type="InterPro" id="IPR013041">
    <property type="entry name" value="Clathrin_app_Ig-like_sf"/>
</dbReference>
<keyword evidence="16" id="KW-1185">Reference proteome</keyword>
<dbReference type="Pfam" id="PF01602">
    <property type="entry name" value="Adaptin_N"/>
    <property type="match status" value="1"/>
</dbReference>
<keyword evidence="7 11" id="KW-0653">Protein transport</keyword>
<dbReference type="GO" id="GO:0005783">
    <property type="term" value="C:endoplasmic reticulum"/>
    <property type="evidence" value="ECO:0007669"/>
    <property type="project" value="TreeGrafter"/>
</dbReference>
<dbReference type="Pfam" id="PF08752">
    <property type="entry name" value="COP-gamma_platf"/>
    <property type="match status" value="1"/>
</dbReference>
<dbReference type="OrthoDB" id="6537869at2759"/>
<dbReference type="InParanoid" id="A0A0V0QM43"/>
<dbReference type="GO" id="GO:0005198">
    <property type="term" value="F:structural molecule activity"/>
    <property type="evidence" value="ECO:0007669"/>
    <property type="project" value="InterPro"/>
</dbReference>
<feature type="domain" description="Coatomer subunit gamma C-terminal" evidence="14">
    <location>
        <begin position="806"/>
        <end position="914"/>
    </location>
</feature>
<dbReference type="InterPro" id="IPR017106">
    <property type="entry name" value="Coatomer_gsu"/>
</dbReference>
<organism evidence="15 16">
    <name type="scientific">Pseudocohnilembus persalinus</name>
    <name type="common">Ciliate</name>
    <dbReference type="NCBI Taxonomy" id="266149"/>
    <lineage>
        <taxon>Eukaryota</taxon>
        <taxon>Sar</taxon>
        <taxon>Alveolata</taxon>
        <taxon>Ciliophora</taxon>
        <taxon>Intramacronucleata</taxon>
        <taxon>Oligohymenophorea</taxon>
        <taxon>Scuticociliatia</taxon>
        <taxon>Philasterida</taxon>
        <taxon>Pseudocohnilembidae</taxon>
        <taxon>Pseudocohnilembus</taxon>
    </lineage>
</organism>
<name>A0A0V0QM43_PSEPJ</name>
<dbReference type="Proteomes" id="UP000054937">
    <property type="component" value="Unassembled WGS sequence"/>
</dbReference>
<dbReference type="GO" id="GO:0006891">
    <property type="term" value="P:intra-Golgi vesicle-mediated transport"/>
    <property type="evidence" value="ECO:0007669"/>
    <property type="project" value="TreeGrafter"/>
</dbReference>
<keyword evidence="10 11" id="KW-0968">Cytoplasmic vesicle</keyword>
<evidence type="ECO:0000256" key="9">
    <source>
        <dbReference type="ARBA" id="ARBA00023136"/>
    </source>
</evidence>
<evidence type="ECO:0000256" key="11">
    <source>
        <dbReference type="PIRNR" id="PIRNR037093"/>
    </source>
</evidence>
<comment type="function">
    <text evidence="11">The coatomer is a cytosolic protein complex that binds to dilysine motifs and reversibly associates with Golgi non-clathrin-coated vesicles, which further mediate biosynthetic protein transport from the ER, via the Golgi up to the trans Golgi network. Coatomer complex is required for budding from Golgi membranes, and is essential for the retrograde Golgi-to-ER transport of dilysine-tagged proteins.</text>
</comment>
<dbReference type="PANTHER" id="PTHR10261">
    <property type="entry name" value="COATOMER SUBUNIT GAMMA"/>
    <property type="match status" value="1"/>
</dbReference>
<dbReference type="InterPro" id="IPR009028">
    <property type="entry name" value="Coatomer/calthrin_app_sub_C"/>
</dbReference>
<evidence type="ECO:0000256" key="6">
    <source>
        <dbReference type="ARBA" id="ARBA00022892"/>
    </source>
</evidence>
<evidence type="ECO:0000313" key="15">
    <source>
        <dbReference type="EMBL" id="KRX03144.1"/>
    </source>
</evidence>
<dbReference type="PANTHER" id="PTHR10261:SF0">
    <property type="entry name" value="COATOMER SUBUNIT GAMMA-2"/>
    <property type="match status" value="1"/>
</dbReference>
<evidence type="ECO:0000259" key="14">
    <source>
        <dbReference type="Pfam" id="PF16381"/>
    </source>
</evidence>